<gene>
    <name evidence="1" type="ORF">AVDCRST_MAG22-1664</name>
</gene>
<evidence type="ECO:0008006" key="2">
    <source>
        <dbReference type="Google" id="ProtNLM"/>
    </source>
</evidence>
<evidence type="ECO:0000313" key="1">
    <source>
        <dbReference type="EMBL" id="CAA9407870.1"/>
    </source>
</evidence>
<organism evidence="1">
    <name type="scientific">uncultured Rubrobacteraceae bacterium</name>
    <dbReference type="NCBI Taxonomy" id="349277"/>
    <lineage>
        <taxon>Bacteria</taxon>
        <taxon>Bacillati</taxon>
        <taxon>Actinomycetota</taxon>
        <taxon>Rubrobacteria</taxon>
        <taxon>Rubrobacterales</taxon>
        <taxon>Rubrobacteraceae</taxon>
        <taxon>environmental samples</taxon>
    </lineage>
</organism>
<proteinExistence type="predicted"/>
<dbReference type="AlphaFoldDB" id="A0A6J4P921"/>
<reference evidence="1" key="1">
    <citation type="submission" date="2020-02" db="EMBL/GenBank/DDBJ databases">
        <authorList>
            <person name="Meier V. D."/>
        </authorList>
    </citation>
    <scope>NUCLEOTIDE SEQUENCE</scope>
    <source>
        <strain evidence="1">AVDCRST_MAG22</strain>
    </source>
</reference>
<accession>A0A6J4P921</accession>
<name>A0A6J4P921_9ACTN</name>
<protein>
    <recommendedName>
        <fullName evidence="2">FIG146805: Plasmid related protein</fullName>
    </recommendedName>
</protein>
<sequence>MSAARFSLGTCVATLGAIRALSEGGGDWRFNAAPLLVRHQDGDWGDVPPEDARENELSVREGFRIVSSYEMDGERLWIITEADRSSTCILLPEEY</sequence>
<dbReference type="EMBL" id="CADCUV010000068">
    <property type="protein sequence ID" value="CAA9407870.1"/>
    <property type="molecule type" value="Genomic_DNA"/>
</dbReference>